<keyword evidence="1" id="KW-0812">Transmembrane</keyword>
<gene>
    <name evidence="2" type="ORF">CEXT_513371</name>
</gene>
<sequence>MYYLTKKLNQTGGIKVLIKMHLVLGCTFHFGAFVPIRRLSRPWKEGEDSESPINHALRAVVDDGGAFSCQEEFWHNL</sequence>
<dbReference type="EMBL" id="BPLR01002880">
    <property type="protein sequence ID" value="GIX78901.1"/>
    <property type="molecule type" value="Genomic_DNA"/>
</dbReference>
<reference evidence="2 3" key="1">
    <citation type="submission" date="2021-06" db="EMBL/GenBank/DDBJ databases">
        <title>Caerostris extrusa draft genome.</title>
        <authorList>
            <person name="Kono N."/>
            <person name="Arakawa K."/>
        </authorList>
    </citation>
    <scope>NUCLEOTIDE SEQUENCE [LARGE SCALE GENOMIC DNA]</scope>
</reference>
<dbReference type="Proteomes" id="UP001054945">
    <property type="component" value="Unassembled WGS sequence"/>
</dbReference>
<evidence type="ECO:0000256" key="1">
    <source>
        <dbReference type="SAM" id="Phobius"/>
    </source>
</evidence>
<keyword evidence="3" id="KW-1185">Reference proteome</keyword>
<name>A0AAV4N395_CAEEX</name>
<keyword evidence="1" id="KW-0472">Membrane</keyword>
<evidence type="ECO:0000313" key="3">
    <source>
        <dbReference type="Proteomes" id="UP001054945"/>
    </source>
</evidence>
<keyword evidence="1" id="KW-1133">Transmembrane helix</keyword>
<dbReference type="AlphaFoldDB" id="A0AAV4N395"/>
<protein>
    <submittedName>
        <fullName evidence="2">Uncharacterized protein</fullName>
    </submittedName>
</protein>
<organism evidence="2 3">
    <name type="scientific">Caerostris extrusa</name>
    <name type="common">Bark spider</name>
    <name type="synonym">Caerostris bankana</name>
    <dbReference type="NCBI Taxonomy" id="172846"/>
    <lineage>
        <taxon>Eukaryota</taxon>
        <taxon>Metazoa</taxon>
        <taxon>Ecdysozoa</taxon>
        <taxon>Arthropoda</taxon>
        <taxon>Chelicerata</taxon>
        <taxon>Arachnida</taxon>
        <taxon>Araneae</taxon>
        <taxon>Araneomorphae</taxon>
        <taxon>Entelegynae</taxon>
        <taxon>Araneoidea</taxon>
        <taxon>Araneidae</taxon>
        <taxon>Caerostris</taxon>
    </lineage>
</organism>
<feature type="transmembrane region" description="Helical" evidence="1">
    <location>
        <begin position="12"/>
        <end position="34"/>
    </location>
</feature>
<accession>A0AAV4N395</accession>
<comment type="caution">
    <text evidence="2">The sequence shown here is derived from an EMBL/GenBank/DDBJ whole genome shotgun (WGS) entry which is preliminary data.</text>
</comment>
<evidence type="ECO:0000313" key="2">
    <source>
        <dbReference type="EMBL" id="GIX78901.1"/>
    </source>
</evidence>
<proteinExistence type="predicted"/>